<keyword evidence="2" id="KW-1185">Reference proteome</keyword>
<dbReference type="OrthoDB" id="4485927at2"/>
<organism evidence="1 2">
    <name type="scientific">Roseateles chitinivorans</name>
    <dbReference type="NCBI Taxonomy" id="2917965"/>
    <lineage>
        <taxon>Bacteria</taxon>
        <taxon>Pseudomonadati</taxon>
        <taxon>Pseudomonadota</taxon>
        <taxon>Betaproteobacteria</taxon>
        <taxon>Burkholderiales</taxon>
        <taxon>Sphaerotilaceae</taxon>
        <taxon>Roseateles</taxon>
    </lineage>
</organism>
<dbReference type="AlphaFoldDB" id="A0A2G9CBW3"/>
<proteinExistence type="predicted"/>
<gene>
    <name evidence="1" type="ORF">CS062_07335</name>
</gene>
<name>A0A2G9CBW3_9BURK</name>
<sequence length="280" mass="31863">MIRLRRRRDAASLGAFTGVKLQQRLLRLEGYFYDDGRRVDFKPKSRQIWSAAKPALRRETAGKCAYCEADTAVVAHGDVEHFRPKDPYWWLAYCVDNYTFSCQVCNQVHKGNRFPVTGARLKPPRMPAARPVDAAKAAALAERFCPDPASATDAALKRFFAGERAHLPDPYLDDPERLFSWNAIDATQEVWLIARGRSARAKTAVKAAEEVLGLNRSELLRLRYQRYEFLYTAALAFQEMDHDAPSAAKVLAQLRRQADDDQPFAAMSRHFLRTWGLLET</sequence>
<dbReference type="Proteomes" id="UP000231501">
    <property type="component" value="Unassembled WGS sequence"/>
</dbReference>
<reference evidence="1 2" key="1">
    <citation type="submission" date="2017-11" db="EMBL/GenBank/DDBJ databases">
        <title>Draft genome sequence of Mitsuaria sp. HWN-4.</title>
        <authorList>
            <person name="Gundlapally S.R."/>
        </authorList>
    </citation>
    <scope>NUCLEOTIDE SEQUENCE [LARGE SCALE GENOMIC DNA]</scope>
    <source>
        <strain evidence="1 2">HWN-4</strain>
    </source>
</reference>
<comment type="caution">
    <text evidence="1">The sequence shown here is derived from an EMBL/GenBank/DDBJ whole genome shotgun (WGS) entry which is preliminary data.</text>
</comment>
<evidence type="ECO:0008006" key="3">
    <source>
        <dbReference type="Google" id="ProtNLM"/>
    </source>
</evidence>
<evidence type="ECO:0000313" key="1">
    <source>
        <dbReference type="EMBL" id="PIM53930.1"/>
    </source>
</evidence>
<dbReference type="EMBL" id="PEOG01000015">
    <property type="protein sequence ID" value="PIM53930.1"/>
    <property type="molecule type" value="Genomic_DNA"/>
</dbReference>
<evidence type="ECO:0000313" key="2">
    <source>
        <dbReference type="Proteomes" id="UP000231501"/>
    </source>
</evidence>
<dbReference type="RefSeq" id="WP_099860832.1">
    <property type="nucleotide sequence ID" value="NZ_PEOG01000015.1"/>
</dbReference>
<accession>A0A2G9CBW3</accession>
<dbReference type="Gene3D" id="1.10.30.50">
    <property type="match status" value="1"/>
</dbReference>
<protein>
    <recommendedName>
        <fullName evidence="3">TIGR02646 family protein</fullName>
    </recommendedName>
</protein>